<evidence type="ECO:0000313" key="3">
    <source>
        <dbReference type="EMBL" id="PVD20743.1"/>
    </source>
</evidence>
<organism evidence="3 4">
    <name type="scientific">Pomacea canaliculata</name>
    <name type="common">Golden apple snail</name>
    <dbReference type="NCBI Taxonomy" id="400727"/>
    <lineage>
        <taxon>Eukaryota</taxon>
        <taxon>Metazoa</taxon>
        <taxon>Spiralia</taxon>
        <taxon>Lophotrochozoa</taxon>
        <taxon>Mollusca</taxon>
        <taxon>Gastropoda</taxon>
        <taxon>Caenogastropoda</taxon>
        <taxon>Architaenioglossa</taxon>
        <taxon>Ampullarioidea</taxon>
        <taxon>Ampullariidae</taxon>
        <taxon>Pomacea</taxon>
    </lineage>
</organism>
<keyword evidence="4" id="KW-1185">Reference proteome</keyword>
<dbReference type="AlphaFoldDB" id="A0A2T7NHU1"/>
<dbReference type="SUPFAM" id="SSF53850">
    <property type="entry name" value="Periplasmic binding protein-like II"/>
    <property type="match status" value="1"/>
</dbReference>
<dbReference type="PANTHER" id="PTHR42996">
    <property type="entry name" value="PHOSPHATE-BINDING PROTEIN PSTS"/>
    <property type="match status" value="1"/>
</dbReference>
<evidence type="ECO:0000256" key="1">
    <source>
        <dbReference type="ARBA" id="ARBA00008725"/>
    </source>
</evidence>
<sequence>MVTRDTTADMDGRTHVPDIFISPLLQNLLIEDDPNMRISLAYLYVVYSITGLSSLPEAEASDPVRVRGVGASFPNDVYQTWIPSYKASRQHVVELDMSYSADGSGEGIKQILENNRNIEYAGSDFPLTDEEMARSPDLACFSGAQYSPIIYENVAAVTASTSPDTTSSVFITALTGA</sequence>
<protein>
    <recommendedName>
        <fullName evidence="2">PBP domain-containing protein</fullName>
    </recommendedName>
</protein>
<gene>
    <name evidence="3" type="ORF">C0Q70_18904</name>
</gene>
<dbReference type="InterPro" id="IPR050962">
    <property type="entry name" value="Phosphate-bind_PstS"/>
</dbReference>
<dbReference type="Proteomes" id="UP000245119">
    <property type="component" value="Linkage Group LG12"/>
</dbReference>
<dbReference type="InterPro" id="IPR024370">
    <property type="entry name" value="PBP_domain"/>
</dbReference>
<dbReference type="PANTHER" id="PTHR42996:SF1">
    <property type="entry name" value="PHOSPHATE-BINDING PROTEIN PSTS"/>
    <property type="match status" value="1"/>
</dbReference>
<dbReference type="Pfam" id="PF12849">
    <property type="entry name" value="PBP_like_2"/>
    <property type="match status" value="1"/>
</dbReference>
<dbReference type="EMBL" id="PZQS01000012">
    <property type="protein sequence ID" value="PVD20743.1"/>
    <property type="molecule type" value="Genomic_DNA"/>
</dbReference>
<evidence type="ECO:0000313" key="4">
    <source>
        <dbReference type="Proteomes" id="UP000245119"/>
    </source>
</evidence>
<evidence type="ECO:0000259" key="2">
    <source>
        <dbReference type="Pfam" id="PF12849"/>
    </source>
</evidence>
<comment type="caution">
    <text evidence="3">The sequence shown here is derived from an EMBL/GenBank/DDBJ whole genome shotgun (WGS) entry which is preliminary data.</text>
</comment>
<proteinExistence type="inferred from homology"/>
<reference evidence="3 4" key="1">
    <citation type="submission" date="2018-04" db="EMBL/GenBank/DDBJ databases">
        <title>The genome of golden apple snail Pomacea canaliculata provides insight into stress tolerance and invasive adaptation.</title>
        <authorList>
            <person name="Liu C."/>
            <person name="Liu B."/>
            <person name="Ren Y."/>
            <person name="Zhang Y."/>
            <person name="Wang H."/>
            <person name="Li S."/>
            <person name="Jiang F."/>
            <person name="Yin L."/>
            <person name="Zhang G."/>
            <person name="Qian W."/>
            <person name="Fan W."/>
        </authorList>
    </citation>
    <scope>NUCLEOTIDE SEQUENCE [LARGE SCALE GENOMIC DNA]</scope>
    <source>
        <strain evidence="3">SZHN2017</strain>
        <tissue evidence="3">Muscle</tissue>
    </source>
</reference>
<feature type="domain" description="PBP" evidence="2">
    <location>
        <begin position="58"/>
        <end position="166"/>
    </location>
</feature>
<comment type="similarity">
    <text evidence="1">Belongs to the PstS family.</text>
</comment>
<name>A0A2T7NHU1_POMCA</name>
<accession>A0A2T7NHU1</accession>
<dbReference type="Gene3D" id="3.40.190.10">
    <property type="entry name" value="Periplasmic binding protein-like II"/>
    <property type="match status" value="1"/>
</dbReference>
<dbReference type="OrthoDB" id="6226411at2759"/>